<accession>A0A182TTP1</accession>
<proteinExistence type="predicted"/>
<organism evidence="2 3">
    <name type="scientific">Anopheles melas</name>
    <dbReference type="NCBI Taxonomy" id="34690"/>
    <lineage>
        <taxon>Eukaryota</taxon>
        <taxon>Metazoa</taxon>
        <taxon>Ecdysozoa</taxon>
        <taxon>Arthropoda</taxon>
        <taxon>Hexapoda</taxon>
        <taxon>Insecta</taxon>
        <taxon>Pterygota</taxon>
        <taxon>Neoptera</taxon>
        <taxon>Endopterygota</taxon>
        <taxon>Diptera</taxon>
        <taxon>Nematocera</taxon>
        <taxon>Culicoidea</taxon>
        <taxon>Culicidae</taxon>
        <taxon>Anophelinae</taxon>
        <taxon>Anopheles</taxon>
    </lineage>
</organism>
<feature type="region of interest" description="Disordered" evidence="1">
    <location>
        <begin position="67"/>
        <end position="92"/>
    </location>
</feature>
<keyword evidence="3" id="KW-1185">Reference proteome</keyword>
<protein>
    <submittedName>
        <fullName evidence="2">Uncharacterized protein</fullName>
    </submittedName>
</protein>
<dbReference type="AlphaFoldDB" id="A0A182TTP1"/>
<name>A0A182TTP1_9DIPT</name>
<reference evidence="3" key="1">
    <citation type="submission" date="2014-01" db="EMBL/GenBank/DDBJ databases">
        <title>The Genome Sequence of Anopheles melas CM1001059_A (V2).</title>
        <authorList>
            <consortium name="The Broad Institute Genomics Platform"/>
            <person name="Neafsey D.E."/>
            <person name="Besansky N."/>
            <person name="Howell P."/>
            <person name="Walton C."/>
            <person name="Young S.K."/>
            <person name="Zeng Q."/>
            <person name="Gargeya S."/>
            <person name="Fitzgerald M."/>
            <person name="Haas B."/>
            <person name="Abouelleil A."/>
            <person name="Allen A.W."/>
            <person name="Alvarado L."/>
            <person name="Arachchi H.M."/>
            <person name="Berlin A.M."/>
            <person name="Chapman S.B."/>
            <person name="Gainer-Dewar J."/>
            <person name="Goldberg J."/>
            <person name="Griggs A."/>
            <person name="Gujja S."/>
            <person name="Hansen M."/>
            <person name="Howarth C."/>
            <person name="Imamovic A."/>
            <person name="Ireland A."/>
            <person name="Larimer J."/>
            <person name="McCowan C."/>
            <person name="Murphy C."/>
            <person name="Pearson M."/>
            <person name="Poon T.W."/>
            <person name="Priest M."/>
            <person name="Roberts A."/>
            <person name="Saif S."/>
            <person name="Shea T."/>
            <person name="Sisk P."/>
            <person name="Sykes S."/>
            <person name="Wortman J."/>
            <person name="Nusbaum C."/>
            <person name="Birren B."/>
        </authorList>
    </citation>
    <scope>NUCLEOTIDE SEQUENCE [LARGE SCALE GENOMIC DNA]</scope>
    <source>
        <strain evidence="3">CM1001059</strain>
    </source>
</reference>
<reference evidence="2" key="2">
    <citation type="submission" date="2020-05" db="UniProtKB">
        <authorList>
            <consortium name="EnsemblMetazoa"/>
        </authorList>
    </citation>
    <scope>IDENTIFICATION</scope>
    <source>
        <strain evidence="2">CM1001059</strain>
    </source>
</reference>
<sequence>MPARNRWAAHRWRYQGRRPGTIRQPQPERMGDGLAGGDGCGGGRCGRRYRRQLGPYRGWNVLLRQPPAGRRVAASGRRHHGEGASRPGSAPQVRHALVGRRWGHVRGLVAQIRLALQRPRHKLGRQRVQHVRLLQLHAVQLRAQQRPDLDEALPYLPAAADRAERHRVADHRHQALGALHLLAARACALVRVRVARAPGAHRRQEDRPELLALHVRDPLDADAAHAPLAQLRPDAEHLVRVRRHDADALVVNFAPRARPLLAQLAHPLDHLVHLRVVVEGGRVFVLHVLAARREERERVELLVARLLAGRDQLLLVEQLGREADDCVVRPVVLAQQYLAREVVRVVVVQPLQQRHVQLALLRKVGEQLRRHLHVVAGQHDARPLAGKRERHDRLALHRLGRLVQEDVREVALRQVERRQLHRDVQRHHHDPVLQDVLHGRAAKVAHVDVQIHQAVLCK</sequence>
<evidence type="ECO:0000313" key="3">
    <source>
        <dbReference type="Proteomes" id="UP000075902"/>
    </source>
</evidence>
<evidence type="ECO:0000256" key="1">
    <source>
        <dbReference type="SAM" id="MobiDB-lite"/>
    </source>
</evidence>
<dbReference type="EnsemblMetazoa" id="AMEC008129-RA">
    <property type="protein sequence ID" value="AMEC008129-PA"/>
    <property type="gene ID" value="AMEC008129"/>
</dbReference>
<evidence type="ECO:0000313" key="2">
    <source>
        <dbReference type="EnsemblMetazoa" id="AMEC008129-PA"/>
    </source>
</evidence>
<dbReference type="Proteomes" id="UP000075902">
    <property type="component" value="Unassembled WGS sequence"/>
</dbReference>
<dbReference type="VEuPathDB" id="VectorBase:AMEC008129"/>